<name>A0A974PL55_9HYPH</name>
<keyword evidence="6" id="KW-1185">Reference proteome</keyword>
<evidence type="ECO:0000256" key="1">
    <source>
        <dbReference type="ARBA" id="ARBA00006484"/>
    </source>
</evidence>
<protein>
    <submittedName>
        <fullName evidence="5">Glucose 1-dehydrogenase</fullName>
        <ecNumber evidence="5">1.1.1.47</ecNumber>
    </submittedName>
</protein>
<dbReference type="SUPFAM" id="SSF51735">
    <property type="entry name" value="NAD(P)-binding Rossmann-fold domains"/>
    <property type="match status" value="1"/>
</dbReference>
<reference evidence="5 6" key="1">
    <citation type="submission" date="2020-10" db="EMBL/GenBank/DDBJ databases">
        <title>Degradation of 1,4-Dioxane by Xanthobacter sp. YN2, via a Novel Group-2 Soluble Di-Iron Monooxygenase.</title>
        <authorList>
            <person name="Ma F."/>
            <person name="Wang Y."/>
            <person name="Yang J."/>
            <person name="Guo H."/>
            <person name="Su D."/>
            <person name="Yu L."/>
        </authorList>
    </citation>
    <scope>NUCLEOTIDE SEQUENCE [LARGE SCALE GENOMIC DNA]</scope>
    <source>
        <strain evidence="5 6">YN2</strain>
    </source>
</reference>
<dbReference type="SMART" id="SM00822">
    <property type="entry name" value="PKS_KR"/>
    <property type="match status" value="1"/>
</dbReference>
<dbReference type="GO" id="GO:0047936">
    <property type="term" value="F:glucose 1-dehydrogenase [NAD(P)+] activity"/>
    <property type="evidence" value="ECO:0007669"/>
    <property type="project" value="UniProtKB-EC"/>
</dbReference>
<feature type="domain" description="Ketoreductase" evidence="4">
    <location>
        <begin position="14"/>
        <end position="194"/>
    </location>
</feature>
<dbReference type="PROSITE" id="PS00061">
    <property type="entry name" value="ADH_SHORT"/>
    <property type="match status" value="1"/>
</dbReference>
<dbReference type="RefSeq" id="WP_203192240.1">
    <property type="nucleotide sequence ID" value="NZ_CP063362.1"/>
</dbReference>
<dbReference type="GO" id="GO:0006006">
    <property type="term" value="P:glucose metabolic process"/>
    <property type="evidence" value="ECO:0007669"/>
    <property type="project" value="TreeGrafter"/>
</dbReference>
<dbReference type="PRINTS" id="PR00081">
    <property type="entry name" value="GDHRDH"/>
</dbReference>
<dbReference type="InterPro" id="IPR002347">
    <property type="entry name" value="SDR_fam"/>
</dbReference>
<dbReference type="KEGG" id="xdi:EZH22_20105"/>
<sequence length="254" mass="26265">MDLPKTPSFDLSGKRALVTGAGRGIGLAAAAALAQAGADVTLAARSLDEVEAAAAAIRAEGGKARALALDVTDLPRMQETLAAAGPFDVLVNNAGTNRPSAFTDVTIEDFDAVMAINVRAAYFVAQAVARGMVAAGKGGSIIHVSSQMGHVGGARRSIYCASKWAMEGFSKAMAIELAPHRVRVNTLAPTFIQTPMTRPFFADQAFRESVLSKIKLGRIGEVEDLMGAVVFLASDAAALMTGSSLVVDGGWTAE</sequence>
<gene>
    <name evidence="5" type="ORF">EZH22_20105</name>
</gene>
<dbReference type="AlphaFoldDB" id="A0A974PL55"/>
<dbReference type="FunFam" id="3.40.50.720:FF:000084">
    <property type="entry name" value="Short-chain dehydrogenase reductase"/>
    <property type="match status" value="1"/>
</dbReference>
<dbReference type="Gene3D" id="3.40.50.720">
    <property type="entry name" value="NAD(P)-binding Rossmann-like Domain"/>
    <property type="match status" value="1"/>
</dbReference>
<dbReference type="NCBIfam" id="NF005559">
    <property type="entry name" value="PRK07231.1"/>
    <property type="match status" value="1"/>
</dbReference>
<organism evidence="5 6">
    <name type="scientific">Xanthobacter dioxanivorans</name>
    <dbReference type="NCBI Taxonomy" id="2528964"/>
    <lineage>
        <taxon>Bacteria</taxon>
        <taxon>Pseudomonadati</taxon>
        <taxon>Pseudomonadota</taxon>
        <taxon>Alphaproteobacteria</taxon>
        <taxon>Hyphomicrobiales</taxon>
        <taxon>Xanthobacteraceae</taxon>
        <taxon>Xanthobacter</taxon>
    </lineage>
</organism>
<comment type="subunit">
    <text evidence="2">Homotetramer.</text>
</comment>
<dbReference type="Proteomes" id="UP000596427">
    <property type="component" value="Chromosome"/>
</dbReference>
<dbReference type="InterPro" id="IPR057326">
    <property type="entry name" value="KR_dom"/>
</dbReference>
<evidence type="ECO:0000256" key="2">
    <source>
        <dbReference type="ARBA" id="ARBA00011881"/>
    </source>
</evidence>
<dbReference type="PANTHER" id="PTHR44252">
    <property type="entry name" value="D-ERYTHRULOSE REDUCTASE"/>
    <property type="match status" value="1"/>
</dbReference>
<dbReference type="EC" id="1.1.1.47" evidence="5"/>
<evidence type="ECO:0000256" key="3">
    <source>
        <dbReference type="ARBA" id="ARBA00022857"/>
    </source>
</evidence>
<evidence type="ECO:0000259" key="4">
    <source>
        <dbReference type="SMART" id="SM00822"/>
    </source>
</evidence>
<dbReference type="PANTHER" id="PTHR44252:SF3">
    <property type="entry name" value="D-ERYTHRULOSE REDUCTASE-RELATED"/>
    <property type="match status" value="1"/>
</dbReference>
<dbReference type="InterPro" id="IPR051737">
    <property type="entry name" value="L-xylulose/Carbonyl_redctase"/>
</dbReference>
<evidence type="ECO:0000313" key="6">
    <source>
        <dbReference type="Proteomes" id="UP000596427"/>
    </source>
</evidence>
<dbReference type="GO" id="GO:0004090">
    <property type="term" value="F:carbonyl reductase (NADPH) activity"/>
    <property type="evidence" value="ECO:0007669"/>
    <property type="project" value="TreeGrafter"/>
</dbReference>
<dbReference type="InterPro" id="IPR020904">
    <property type="entry name" value="Sc_DH/Rdtase_CS"/>
</dbReference>
<keyword evidence="3" id="KW-0521">NADP</keyword>
<dbReference type="InterPro" id="IPR036291">
    <property type="entry name" value="NAD(P)-bd_dom_sf"/>
</dbReference>
<proteinExistence type="inferred from homology"/>
<dbReference type="PRINTS" id="PR00080">
    <property type="entry name" value="SDRFAMILY"/>
</dbReference>
<dbReference type="GO" id="GO:0005997">
    <property type="term" value="P:xylulose metabolic process"/>
    <property type="evidence" value="ECO:0007669"/>
    <property type="project" value="TreeGrafter"/>
</dbReference>
<keyword evidence="5" id="KW-0560">Oxidoreductase</keyword>
<accession>A0A974PL55</accession>
<evidence type="ECO:0000313" key="5">
    <source>
        <dbReference type="EMBL" id="QRG05373.1"/>
    </source>
</evidence>
<dbReference type="EMBL" id="CP063362">
    <property type="protein sequence ID" value="QRG05373.1"/>
    <property type="molecule type" value="Genomic_DNA"/>
</dbReference>
<comment type="similarity">
    <text evidence="1">Belongs to the short-chain dehydrogenases/reductases (SDR) family.</text>
</comment>
<dbReference type="GO" id="GO:0050038">
    <property type="term" value="F:L-xylulose reductase (NADPH) activity"/>
    <property type="evidence" value="ECO:0007669"/>
    <property type="project" value="TreeGrafter"/>
</dbReference>
<dbReference type="Pfam" id="PF13561">
    <property type="entry name" value="adh_short_C2"/>
    <property type="match status" value="1"/>
</dbReference>